<feature type="domain" description="Sulfatase N-terminal" evidence="5">
    <location>
        <begin position="29"/>
        <end position="411"/>
    </location>
</feature>
<evidence type="ECO:0000259" key="5">
    <source>
        <dbReference type="Pfam" id="PF00884"/>
    </source>
</evidence>
<dbReference type="InterPro" id="IPR000917">
    <property type="entry name" value="Sulfatase_N"/>
</dbReference>
<gene>
    <name evidence="6" type="ORF">MGAL_10B027624</name>
</gene>
<dbReference type="GO" id="GO:0004065">
    <property type="term" value="F:arylsulfatase activity"/>
    <property type="evidence" value="ECO:0007669"/>
    <property type="project" value="TreeGrafter"/>
</dbReference>
<accession>A0A8B6FUZ8</accession>
<feature type="transmembrane region" description="Helical" evidence="3">
    <location>
        <begin position="211"/>
        <end position="234"/>
    </location>
</feature>
<feature type="transmembrane region" description="Helical" evidence="3">
    <location>
        <begin position="179"/>
        <end position="199"/>
    </location>
</feature>
<dbReference type="OrthoDB" id="103349at2759"/>
<dbReference type="EMBL" id="UYJE01007434">
    <property type="protein sequence ID" value="VDI54815.1"/>
    <property type="molecule type" value="Genomic_DNA"/>
</dbReference>
<keyword evidence="4" id="KW-0732">Signal</keyword>
<comment type="caution">
    <text evidence="6">The sequence shown here is derived from an EMBL/GenBank/DDBJ whole genome shotgun (WGS) entry which is preliminary data.</text>
</comment>
<protein>
    <recommendedName>
        <fullName evidence="5">Sulfatase N-terminal domain-containing protein</fullName>
    </recommendedName>
</protein>
<evidence type="ECO:0000313" key="6">
    <source>
        <dbReference type="EMBL" id="VDI54815.1"/>
    </source>
</evidence>
<dbReference type="Proteomes" id="UP000596742">
    <property type="component" value="Unassembled WGS sequence"/>
</dbReference>
<keyword evidence="3" id="KW-0472">Membrane</keyword>
<evidence type="ECO:0000256" key="2">
    <source>
        <dbReference type="ARBA" id="ARBA00008779"/>
    </source>
</evidence>
<comment type="similarity">
    <text evidence="2">Belongs to the sulfatase family.</text>
</comment>
<organism evidence="6 7">
    <name type="scientific">Mytilus galloprovincialis</name>
    <name type="common">Mediterranean mussel</name>
    <dbReference type="NCBI Taxonomy" id="29158"/>
    <lineage>
        <taxon>Eukaryota</taxon>
        <taxon>Metazoa</taxon>
        <taxon>Spiralia</taxon>
        <taxon>Lophotrochozoa</taxon>
        <taxon>Mollusca</taxon>
        <taxon>Bivalvia</taxon>
        <taxon>Autobranchia</taxon>
        <taxon>Pteriomorphia</taxon>
        <taxon>Mytilida</taxon>
        <taxon>Mytiloidea</taxon>
        <taxon>Mytilidae</taxon>
        <taxon>Mytilinae</taxon>
        <taxon>Mytilus</taxon>
    </lineage>
</organism>
<dbReference type="PANTHER" id="PTHR42693">
    <property type="entry name" value="ARYLSULFATASE FAMILY MEMBER"/>
    <property type="match status" value="1"/>
</dbReference>
<proteinExistence type="inferred from homology"/>
<dbReference type="InterPro" id="IPR017850">
    <property type="entry name" value="Alkaline_phosphatase_core_sf"/>
</dbReference>
<dbReference type="AlphaFoldDB" id="A0A8B6FUZ8"/>
<evidence type="ECO:0000256" key="1">
    <source>
        <dbReference type="ARBA" id="ARBA00001913"/>
    </source>
</evidence>
<keyword evidence="3" id="KW-0812">Transmembrane</keyword>
<dbReference type="Gene3D" id="1.10.287.550">
    <property type="entry name" value="Helix hairpin bin"/>
    <property type="match status" value="1"/>
</dbReference>
<evidence type="ECO:0000313" key="7">
    <source>
        <dbReference type="Proteomes" id="UP000596742"/>
    </source>
</evidence>
<dbReference type="Pfam" id="PF00884">
    <property type="entry name" value="Sulfatase"/>
    <property type="match status" value="1"/>
</dbReference>
<dbReference type="InterPro" id="IPR050738">
    <property type="entry name" value="Sulfatase"/>
</dbReference>
<sequence>MSTTLYILTILSCIACISRLSHCSDEKAKNVIIFIADDLGYSDLSCFGNELIQTPNIDKLAKNGLKLTRMYSMPSEAGSLAAIYTGRQPMRMGLVKGNLGWPSFWSVAQSGGIPLSEMNMAKYYEMKGHIPFLFGRWGLGSWSWSLPTNQGFGGFYGTVMGHSPACSSDAEDFFADSDYFWFVLAELGPLIVTFLILIISSKMLSFISIKLLIPLISMVFISIGIFRIYCWMLPLNSITCKVFDNQMVKEDFYIDTTLTSQITEKAQHYIKFRKRPPFLLIIPYHQPGHPAFASSNFLGKSGINKYYDSILELDWSVGEVMNTLQEQGMENNTVIFFLSDSGPVLTHPYTNSHLKHSSKDMKLQGEKGSLREGGIRVPAIVSWPNFIEPNQETAVVTSVMDIFPTIQHLIGQPNKIQRTHMRHFDGKDLKQLFKNPNKKSDEIHKVLLHYCDTGDVSAATVGDYKIYFVSQNISNDCSGYILEDPLVYNIKDDPGETTALPPSQHQDVISKARSNSLRFEMSLDIKKRTIKSQFDQIPFPWDMWVSI</sequence>
<dbReference type="SUPFAM" id="SSF53649">
    <property type="entry name" value="Alkaline phosphatase-like"/>
    <property type="match status" value="1"/>
</dbReference>
<dbReference type="Pfam" id="PF14707">
    <property type="entry name" value="Sulfatase_C"/>
    <property type="match status" value="1"/>
</dbReference>
<feature type="signal peptide" evidence="4">
    <location>
        <begin position="1"/>
        <end position="23"/>
    </location>
</feature>
<keyword evidence="7" id="KW-1185">Reference proteome</keyword>
<name>A0A8B6FUZ8_MYTGA</name>
<keyword evidence="3" id="KW-1133">Transmembrane helix</keyword>
<dbReference type="PANTHER" id="PTHR42693:SF33">
    <property type="entry name" value="ARYLSULFATASE"/>
    <property type="match status" value="1"/>
</dbReference>
<dbReference type="Gene3D" id="3.30.1120.10">
    <property type="match status" value="1"/>
</dbReference>
<reference evidence="6" key="1">
    <citation type="submission" date="2018-11" db="EMBL/GenBank/DDBJ databases">
        <authorList>
            <person name="Alioto T."/>
            <person name="Alioto T."/>
        </authorList>
    </citation>
    <scope>NUCLEOTIDE SEQUENCE</scope>
</reference>
<dbReference type="Gene3D" id="3.40.720.10">
    <property type="entry name" value="Alkaline Phosphatase, subunit A"/>
    <property type="match status" value="1"/>
</dbReference>
<evidence type="ECO:0000256" key="3">
    <source>
        <dbReference type="SAM" id="Phobius"/>
    </source>
</evidence>
<comment type="cofactor">
    <cofactor evidence="1">
        <name>Ca(2+)</name>
        <dbReference type="ChEBI" id="CHEBI:29108"/>
    </cofactor>
</comment>
<feature type="chain" id="PRO_5032964074" description="Sulfatase N-terminal domain-containing protein" evidence="4">
    <location>
        <begin position="24"/>
        <end position="547"/>
    </location>
</feature>
<evidence type="ECO:0000256" key="4">
    <source>
        <dbReference type="SAM" id="SignalP"/>
    </source>
</evidence>